<sequence length="135" mass="15523">MKLPDPTPGLVIRFDYTWYKDQFKKERPCAIVLASSQTGMVTVVPITHSYPDIGEEDQSLQVPEDVCKTMGLDEDINYVRLSEVNRFEWPSDRIKPLPNDPSRCDYGNVPKDFFLEMRKRLAEAVRAGRLNTSKV</sequence>
<name>A0A1C3WJF8_9HYPH</name>
<evidence type="ECO:0008006" key="3">
    <source>
        <dbReference type="Google" id="ProtNLM"/>
    </source>
</evidence>
<dbReference type="RefSeq" id="WP_245297542.1">
    <property type="nucleotide sequence ID" value="NZ_FMAF01000012.1"/>
</dbReference>
<dbReference type="AlphaFoldDB" id="A0A1C3WJF8"/>
<dbReference type="EMBL" id="FMAF01000012">
    <property type="protein sequence ID" value="SCB40202.1"/>
    <property type="molecule type" value="Genomic_DNA"/>
</dbReference>
<accession>A0A1C3WJF8</accession>
<reference evidence="1 2" key="1">
    <citation type="submission" date="2016-08" db="EMBL/GenBank/DDBJ databases">
        <authorList>
            <person name="Seilhamer J.J."/>
        </authorList>
    </citation>
    <scope>NUCLEOTIDE SEQUENCE [LARGE SCALE GENOMIC DNA]</scope>
    <source>
        <strain evidence="1 2">P1-7</strain>
    </source>
</reference>
<gene>
    <name evidence="1" type="ORF">GA0061101_112139</name>
</gene>
<protein>
    <recommendedName>
        <fullName evidence="3">Type II toxin-antitoxin system PemK/MazF family toxin</fullName>
    </recommendedName>
</protein>
<dbReference type="Proteomes" id="UP000199205">
    <property type="component" value="Unassembled WGS sequence"/>
</dbReference>
<evidence type="ECO:0000313" key="1">
    <source>
        <dbReference type="EMBL" id="SCB40202.1"/>
    </source>
</evidence>
<organism evidence="1 2">
    <name type="scientific">Rhizobium lusitanum</name>
    <dbReference type="NCBI Taxonomy" id="293958"/>
    <lineage>
        <taxon>Bacteria</taxon>
        <taxon>Pseudomonadati</taxon>
        <taxon>Pseudomonadota</taxon>
        <taxon>Alphaproteobacteria</taxon>
        <taxon>Hyphomicrobiales</taxon>
        <taxon>Rhizobiaceae</taxon>
        <taxon>Rhizobium/Agrobacterium group</taxon>
        <taxon>Rhizobium</taxon>
    </lineage>
</organism>
<evidence type="ECO:0000313" key="2">
    <source>
        <dbReference type="Proteomes" id="UP000199205"/>
    </source>
</evidence>
<proteinExistence type="predicted"/>